<dbReference type="Proteomes" id="UP000298458">
    <property type="component" value="Unassembled WGS sequence"/>
</dbReference>
<evidence type="ECO:0000259" key="4">
    <source>
        <dbReference type="Pfam" id="PF25225"/>
    </source>
</evidence>
<feature type="domain" description="DUF7840" evidence="3">
    <location>
        <begin position="463"/>
        <end position="716"/>
    </location>
</feature>
<dbReference type="Pfam" id="PF25222">
    <property type="entry name" value="DUF7840"/>
    <property type="match status" value="1"/>
</dbReference>
<accession>A0A4R9GJ38</accession>
<dbReference type="RefSeq" id="WP_135766637.1">
    <property type="nucleotide sequence ID" value="NZ_RQET01000002.1"/>
</dbReference>
<gene>
    <name evidence="5" type="ORF">EHO60_02700</name>
</gene>
<evidence type="ECO:0000259" key="3">
    <source>
        <dbReference type="Pfam" id="PF25222"/>
    </source>
</evidence>
<protein>
    <submittedName>
        <fullName evidence="5">DUF4105 domain-containing protein</fullName>
    </submittedName>
</protein>
<keyword evidence="6" id="KW-1185">Reference proteome</keyword>
<dbReference type="InterPro" id="IPR025178">
    <property type="entry name" value="Lnb_N"/>
</dbReference>
<evidence type="ECO:0000313" key="6">
    <source>
        <dbReference type="Proteomes" id="UP000298458"/>
    </source>
</evidence>
<dbReference type="Pfam" id="PF25225">
    <property type="entry name" value="DUF7843"/>
    <property type="match status" value="1"/>
</dbReference>
<evidence type="ECO:0000313" key="5">
    <source>
        <dbReference type="EMBL" id="TGK13127.1"/>
    </source>
</evidence>
<reference evidence="5" key="1">
    <citation type="journal article" date="2019" name="PLoS Negl. Trop. Dis.">
        <title>Revisiting the worldwide diversity of Leptospira species in the environment.</title>
        <authorList>
            <person name="Vincent A.T."/>
            <person name="Schiettekatte O."/>
            <person name="Bourhy P."/>
            <person name="Veyrier F.J."/>
            <person name="Picardeau M."/>
        </authorList>
    </citation>
    <scope>NUCLEOTIDE SEQUENCE [LARGE SCALE GENOMIC DNA]</scope>
    <source>
        <strain evidence="5">SSW15</strain>
    </source>
</reference>
<feature type="region of interest" description="Disordered" evidence="1">
    <location>
        <begin position="31"/>
        <end position="60"/>
    </location>
</feature>
<organism evidence="5 6">
    <name type="scientific">Leptospira fletcheri</name>
    <dbReference type="NCBI Taxonomy" id="2484981"/>
    <lineage>
        <taxon>Bacteria</taxon>
        <taxon>Pseudomonadati</taxon>
        <taxon>Spirochaetota</taxon>
        <taxon>Spirochaetia</taxon>
        <taxon>Leptospirales</taxon>
        <taxon>Leptospiraceae</taxon>
        <taxon>Leptospira</taxon>
    </lineage>
</organism>
<comment type="caution">
    <text evidence="5">The sequence shown here is derived from an EMBL/GenBank/DDBJ whole genome shotgun (WGS) entry which is preliminary data.</text>
</comment>
<name>A0A4R9GJ38_9LEPT</name>
<evidence type="ECO:0000256" key="1">
    <source>
        <dbReference type="SAM" id="MobiDB-lite"/>
    </source>
</evidence>
<dbReference type="AlphaFoldDB" id="A0A4R9GJ38"/>
<feature type="domain" description="DUF7843" evidence="4">
    <location>
        <begin position="93"/>
        <end position="171"/>
    </location>
</feature>
<dbReference type="OrthoDB" id="9759948at2"/>
<dbReference type="EMBL" id="RQET01000002">
    <property type="protein sequence ID" value="TGK13127.1"/>
    <property type="molecule type" value="Genomic_DNA"/>
</dbReference>
<evidence type="ECO:0000259" key="2">
    <source>
        <dbReference type="Pfam" id="PF13387"/>
    </source>
</evidence>
<feature type="domain" description="Lnb N-terminal periplasmic" evidence="2">
    <location>
        <begin position="187"/>
        <end position="355"/>
    </location>
</feature>
<dbReference type="InterPro" id="IPR057165">
    <property type="entry name" value="DUF7843"/>
</dbReference>
<dbReference type="Pfam" id="PF13387">
    <property type="entry name" value="Lnb_N"/>
    <property type="match status" value="1"/>
</dbReference>
<proteinExistence type="predicted"/>
<sequence>MTKVKFLGFFPLLFPILFFFWMNLSADSETSPAKPTLAPDPEETEKSEENAPSQTHSPEEELKRNYFYGTFEPETPEQKNYLNELLHGMENEKLYLDPHWFRMQRYKKGFFGGVESEADSLLYFLSPDGKSDPKAEMKATLRAFFGPESDRTELMHPQCTYPERYFWLKEKLHFDQKLLKEIECTRFTTWRDSLDPKSVTVVFSSYYMQSPASVLGHTLFKIDSAKNADSELLDYGVNYAANTDDQNPFTYTIRGLTGGYPGTFAIFPYYLKVNEYNDMESRDLWEYRLSLNKEERDRFLRHLWEMGRNYFDYFFFTQNCSFHMLGLLDVAKPDLDLTQKANWIVSPPDTVKIYLSVPGLVVERKYRPSLYSKIKQKLISMTAEEQELYWSLLDAPEVRDFSGLPDLEIRSSLVLDALLDSYRYRKSRDKSSDTEQMKYKKYLLLRSKTQDQVQIDESIQVTTPPEESHSLSRVAMGFGASNLGAFTELKYRVAYHDFLNTDRGHVPNSEVQFLNLTVRKYEGSIAEFTSMNILRLMSLSPYNPISKQFSYGVDLGTDTVMVEKEKFQKNLDWNRFGSVLPSDPAIQSANLNLTQQGDREGRQYIRKQAGNLEVLYGYSFQDEFSGKKAPFLISFLGGLKAQPGAFFEGGVRYGPEAVLNVLKEFGAWKFQLYGSYQYFRGSGNEDNYSGNLRIRYLFNKENELRLELNSMRHYDEVLLSYNLLF</sequence>
<dbReference type="InterPro" id="IPR057162">
    <property type="entry name" value="DUF7840"/>
</dbReference>